<proteinExistence type="predicted"/>
<dbReference type="Proteomes" id="UP000243499">
    <property type="component" value="Chromosome 9"/>
</dbReference>
<name>A0A2S3IIS7_9POAL</name>
<gene>
    <name evidence="1" type="ORF">PAHAL_9G112500</name>
</gene>
<dbReference type="EMBL" id="CM008054">
    <property type="protein sequence ID" value="PAN45352.1"/>
    <property type="molecule type" value="Genomic_DNA"/>
</dbReference>
<dbReference type="AlphaFoldDB" id="A0A2S3IIS7"/>
<accession>A0A2S3IIS7</accession>
<dbReference type="Gramene" id="PAN45352">
    <property type="protein sequence ID" value="PAN45352"/>
    <property type="gene ID" value="PAHAL_9G112500"/>
</dbReference>
<sequence length="53" mass="5663">MYNGIGLQTPRGSCKGFMNTHGHHAAARKENQLQTVRGALGLDAEDVQKKGGL</sequence>
<reference evidence="1" key="1">
    <citation type="submission" date="2018-04" db="EMBL/GenBank/DDBJ databases">
        <title>WGS assembly of Panicum hallii.</title>
        <authorList>
            <person name="Lovell J."/>
            <person name="Jenkins J."/>
            <person name="Lowry D."/>
            <person name="Mamidi S."/>
            <person name="Sreedasyam A."/>
            <person name="Weng X."/>
            <person name="Barry K."/>
            <person name="Bonette J."/>
            <person name="Campitelli B."/>
            <person name="Daum C."/>
            <person name="Gordon S."/>
            <person name="Gould B."/>
            <person name="Lipzen A."/>
            <person name="Macqueen A."/>
            <person name="Palacio-Mejia J."/>
            <person name="Plott C."/>
            <person name="Shakirov E."/>
            <person name="Shu S."/>
            <person name="Yoshinaga Y."/>
            <person name="Zane M."/>
            <person name="Rokhsar D."/>
            <person name="Grimwood J."/>
            <person name="Schmutz J."/>
            <person name="Juenger T."/>
        </authorList>
    </citation>
    <scope>NUCLEOTIDE SEQUENCE [LARGE SCALE GENOMIC DNA]</scope>
    <source>
        <strain evidence="1">FIL2</strain>
    </source>
</reference>
<organism evidence="1">
    <name type="scientific">Panicum hallii</name>
    <dbReference type="NCBI Taxonomy" id="206008"/>
    <lineage>
        <taxon>Eukaryota</taxon>
        <taxon>Viridiplantae</taxon>
        <taxon>Streptophyta</taxon>
        <taxon>Embryophyta</taxon>
        <taxon>Tracheophyta</taxon>
        <taxon>Spermatophyta</taxon>
        <taxon>Magnoliopsida</taxon>
        <taxon>Liliopsida</taxon>
        <taxon>Poales</taxon>
        <taxon>Poaceae</taxon>
        <taxon>PACMAD clade</taxon>
        <taxon>Panicoideae</taxon>
        <taxon>Panicodae</taxon>
        <taxon>Paniceae</taxon>
        <taxon>Panicinae</taxon>
        <taxon>Panicum</taxon>
        <taxon>Panicum sect. Panicum</taxon>
    </lineage>
</organism>
<protein>
    <submittedName>
        <fullName evidence="1">Uncharacterized protein</fullName>
    </submittedName>
</protein>
<evidence type="ECO:0000313" key="1">
    <source>
        <dbReference type="EMBL" id="PAN45352.1"/>
    </source>
</evidence>